<sequence length="238" mass="26827">MCHQDQKLTEEIGRHRQGAFVPDKGIAFVGGSYVLFDDEMVVRENLNLTGSVQQSDDLSTVRCLCGSILGRSQHLSREERLSFRLAKYALRPTRPNLEPLKIPLSAFVVADMLELRQVHAAHRFIIRDEEEDNARILIWLFNPLIKVSYTSATHYTLPAGSNLWAAKVFYAVVRPGSSMSLSQKSIVEKHPSFAQSESLCYPIAVCRSLAALLRESNEIYPPARRSMIGLDVGWLQRV</sequence>
<organism evidence="1 2">
    <name type="scientific">Tulasnella calospora MUT 4182</name>
    <dbReference type="NCBI Taxonomy" id="1051891"/>
    <lineage>
        <taxon>Eukaryota</taxon>
        <taxon>Fungi</taxon>
        <taxon>Dikarya</taxon>
        <taxon>Basidiomycota</taxon>
        <taxon>Agaricomycotina</taxon>
        <taxon>Agaricomycetes</taxon>
        <taxon>Cantharellales</taxon>
        <taxon>Tulasnellaceae</taxon>
        <taxon>Tulasnella</taxon>
    </lineage>
</organism>
<protein>
    <submittedName>
        <fullName evidence="1">Uncharacterized protein</fullName>
    </submittedName>
</protein>
<reference evidence="1 2" key="1">
    <citation type="submission" date="2014-04" db="EMBL/GenBank/DDBJ databases">
        <authorList>
            <consortium name="DOE Joint Genome Institute"/>
            <person name="Kuo A."/>
            <person name="Girlanda M."/>
            <person name="Perotto S."/>
            <person name="Kohler A."/>
            <person name="Nagy L.G."/>
            <person name="Floudas D."/>
            <person name="Copeland A."/>
            <person name="Barry K.W."/>
            <person name="Cichocki N."/>
            <person name="Veneault-Fourrey C."/>
            <person name="LaButti K."/>
            <person name="Lindquist E.A."/>
            <person name="Lipzen A."/>
            <person name="Lundell T."/>
            <person name="Morin E."/>
            <person name="Murat C."/>
            <person name="Sun H."/>
            <person name="Tunlid A."/>
            <person name="Henrissat B."/>
            <person name="Grigoriev I.V."/>
            <person name="Hibbett D.S."/>
            <person name="Martin F."/>
            <person name="Nordberg H.P."/>
            <person name="Cantor M.N."/>
            <person name="Hua S.X."/>
        </authorList>
    </citation>
    <scope>NUCLEOTIDE SEQUENCE [LARGE SCALE GENOMIC DNA]</scope>
    <source>
        <strain evidence="1 2">MUT 4182</strain>
    </source>
</reference>
<dbReference type="PANTHER" id="PTHR31531">
    <property type="entry name" value="E3 UBIQUITIN-PROTEIN LIGASE E3D FAMILY MEMBER"/>
    <property type="match status" value="1"/>
</dbReference>
<dbReference type="PANTHER" id="PTHR31531:SF2">
    <property type="entry name" value="E3 UBIQUITIN-PROTEIN LIGASE E3D"/>
    <property type="match status" value="1"/>
</dbReference>
<name>A0A0C3KIB8_9AGAM</name>
<proteinExistence type="predicted"/>
<dbReference type="Pfam" id="PF09814">
    <property type="entry name" value="HECT_2"/>
    <property type="match status" value="1"/>
</dbReference>
<dbReference type="EMBL" id="KN823144">
    <property type="protein sequence ID" value="KIO21243.1"/>
    <property type="molecule type" value="Genomic_DNA"/>
</dbReference>
<keyword evidence="2" id="KW-1185">Reference proteome</keyword>
<dbReference type="GO" id="GO:0051865">
    <property type="term" value="P:protein autoubiquitination"/>
    <property type="evidence" value="ECO:0007669"/>
    <property type="project" value="TreeGrafter"/>
</dbReference>
<evidence type="ECO:0000313" key="1">
    <source>
        <dbReference type="EMBL" id="KIO21243.1"/>
    </source>
</evidence>
<reference evidence="2" key="2">
    <citation type="submission" date="2015-01" db="EMBL/GenBank/DDBJ databases">
        <title>Evolutionary Origins and Diversification of the Mycorrhizal Mutualists.</title>
        <authorList>
            <consortium name="DOE Joint Genome Institute"/>
            <consortium name="Mycorrhizal Genomics Consortium"/>
            <person name="Kohler A."/>
            <person name="Kuo A."/>
            <person name="Nagy L.G."/>
            <person name="Floudas D."/>
            <person name="Copeland A."/>
            <person name="Barry K.W."/>
            <person name="Cichocki N."/>
            <person name="Veneault-Fourrey C."/>
            <person name="LaButti K."/>
            <person name="Lindquist E.A."/>
            <person name="Lipzen A."/>
            <person name="Lundell T."/>
            <person name="Morin E."/>
            <person name="Murat C."/>
            <person name="Riley R."/>
            <person name="Ohm R."/>
            <person name="Sun H."/>
            <person name="Tunlid A."/>
            <person name="Henrissat B."/>
            <person name="Grigoriev I.V."/>
            <person name="Hibbett D.S."/>
            <person name="Martin F."/>
        </authorList>
    </citation>
    <scope>NUCLEOTIDE SEQUENCE [LARGE SCALE GENOMIC DNA]</scope>
    <source>
        <strain evidence="2">MUT 4182</strain>
    </source>
</reference>
<dbReference type="InterPro" id="IPR019193">
    <property type="entry name" value="UBQ-conj_enz_E2-bd_prot"/>
</dbReference>
<dbReference type="Proteomes" id="UP000054248">
    <property type="component" value="Unassembled WGS sequence"/>
</dbReference>
<dbReference type="GO" id="GO:0061630">
    <property type="term" value="F:ubiquitin protein ligase activity"/>
    <property type="evidence" value="ECO:0007669"/>
    <property type="project" value="TreeGrafter"/>
</dbReference>
<dbReference type="GO" id="GO:0043161">
    <property type="term" value="P:proteasome-mediated ubiquitin-dependent protein catabolic process"/>
    <property type="evidence" value="ECO:0007669"/>
    <property type="project" value="TreeGrafter"/>
</dbReference>
<dbReference type="GO" id="GO:0005829">
    <property type="term" value="C:cytosol"/>
    <property type="evidence" value="ECO:0007669"/>
    <property type="project" value="TreeGrafter"/>
</dbReference>
<dbReference type="GO" id="GO:0006513">
    <property type="term" value="P:protein monoubiquitination"/>
    <property type="evidence" value="ECO:0007669"/>
    <property type="project" value="TreeGrafter"/>
</dbReference>
<dbReference type="STRING" id="1051891.A0A0C3KIB8"/>
<dbReference type="HOGENOM" id="CLU_1166587_0_0_1"/>
<dbReference type="GO" id="GO:0030332">
    <property type="term" value="F:cyclin binding"/>
    <property type="evidence" value="ECO:0007669"/>
    <property type="project" value="TreeGrafter"/>
</dbReference>
<dbReference type="AlphaFoldDB" id="A0A0C3KIB8"/>
<evidence type="ECO:0000313" key="2">
    <source>
        <dbReference type="Proteomes" id="UP000054248"/>
    </source>
</evidence>
<dbReference type="OrthoDB" id="66510at2759"/>
<gene>
    <name evidence="1" type="ORF">M407DRAFT_245533</name>
</gene>
<accession>A0A0C3KIB8</accession>
<dbReference type="GO" id="GO:0000151">
    <property type="term" value="C:ubiquitin ligase complex"/>
    <property type="evidence" value="ECO:0007669"/>
    <property type="project" value="TreeGrafter"/>
</dbReference>
<dbReference type="GO" id="GO:0000209">
    <property type="term" value="P:protein polyubiquitination"/>
    <property type="evidence" value="ECO:0007669"/>
    <property type="project" value="TreeGrafter"/>
</dbReference>
<dbReference type="GO" id="GO:0031624">
    <property type="term" value="F:ubiquitin conjugating enzyme binding"/>
    <property type="evidence" value="ECO:0007669"/>
    <property type="project" value="TreeGrafter"/>
</dbReference>
<dbReference type="GO" id="GO:0005634">
    <property type="term" value="C:nucleus"/>
    <property type="evidence" value="ECO:0007669"/>
    <property type="project" value="TreeGrafter"/>
</dbReference>